<name>A0ABX7E843_9BACI</name>
<dbReference type="Proteomes" id="UP000595691">
    <property type="component" value="Chromosome"/>
</dbReference>
<keyword evidence="2" id="KW-1185">Reference proteome</keyword>
<accession>A0ABX7E843</accession>
<sequence length="80" mass="9726">MMVEKFNLNEETLNFILDFEKKVEKGRVFTNKELVELFESSSFYNEVVQSYYKTAIQKSIWWAVKRSNNWLMERGKYTKL</sequence>
<proteinExistence type="predicted"/>
<reference evidence="1 2" key="1">
    <citation type="submission" date="2020-11" db="EMBL/GenBank/DDBJ databases">
        <title>Taxonomic evaluation of the Bacillus sporothermodurans group of bacteria based on whole genome sequences.</title>
        <authorList>
            <person name="Fiedler G."/>
            <person name="Herbstmann A.-D."/>
            <person name="Doll E."/>
            <person name="Wenning M."/>
            <person name="Brinks E."/>
            <person name="Kabisch J."/>
            <person name="Breitenwieser F."/>
            <person name="Lappann M."/>
            <person name="Boehnlein C."/>
            <person name="Franz C."/>
        </authorList>
    </citation>
    <scope>NUCLEOTIDE SEQUENCE [LARGE SCALE GENOMIC DNA]</scope>
    <source>
        <strain evidence="1 2">JCM 19841</strain>
    </source>
</reference>
<dbReference type="EMBL" id="CP065425">
    <property type="protein sequence ID" value="QQZ11612.1"/>
    <property type="molecule type" value="Genomic_DNA"/>
</dbReference>
<evidence type="ECO:0000313" key="2">
    <source>
        <dbReference type="Proteomes" id="UP000595691"/>
    </source>
</evidence>
<gene>
    <name evidence="1" type="ORF">I5776_18965</name>
</gene>
<protein>
    <submittedName>
        <fullName evidence="1">Uncharacterized protein</fullName>
    </submittedName>
</protein>
<organism evidence="1 2">
    <name type="scientific">Heyndrickxia vini</name>
    <dbReference type="NCBI Taxonomy" id="1476025"/>
    <lineage>
        <taxon>Bacteria</taxon>
        <taxon>Bacillati</taxon>
        <taxon>Bacillota</taxon>
        <taxon>Bacilli</taxon>
        <taxon>Bacillales</taxon>
        <taxon>Bacillaceae</taxon>
        <taxon>Heyndrickxia</taxon>
    </lineage>
</organism>
<evidence type="ECO:0000313" key="1">
    <source>
        <dbReference type="EMBL" id="QQZ11612.1"/>
    </source>
</evidence>